<dbReference type="Proteomes" id="UP000481858">
    <property type="component" value="Unassembled WGS sequence"/>
</dbReference>
<name>A0A7C8IQX3_9PEZI</name>
<protein>
    <recommendedName>
        <fullName evidence="3">Fungal N-terminal domain-containing protein</fullName>
    </recommendedName>
</protein>
<comment type="caution">
    <text evidence="1">The sequence shown here is derived from an EMBL/GenBank/DDBJ whole genome shotgun (WGS) entry which is preliminary data.</text>
</comment>
<dbReference type="InParanoid" id="A0A7C8IQX3"/>
<gene>
    <name evidence="1" type="ORF">GQX73_g6095</name>
</gene>
<organism evidence="1 2">
    <name type="scientific">Xylaria multiplex</name>
    <dbReference type="NCBI Taxonomy" id="323545"/>
    <lineage>
        <taxon>Eukaryota</taxon>
        <taxon>Fungi</taxon>
        <taxon>Dikarya</taxon>
        <taxon>Ascomycota</taxon>
        <taxon>Pezizomycotina</taxon>
        <taxon>Sordariomycetes</taxon>
        <taxon>Xylariomycetidae</taxon>
        <taxon>Xylariales</taxon>
        <taxon>Xylariaceae</taxon>
        <taxon>Xylaria</taxon>
    </lineage>
</organism>
<sequence>MAELIGAVASGITLAQVAGGIIQTSFKIKRLMSECDEIPARLETLLNQIEILAPIVSEASTNNGALPLQASLNGALHNATTHCQMALDQLNSIAETLSSQIEVSRGIKRKFKLVKALLKGDQIIQCTVEIYRSSSEWDIKSSLEGKGQAALLQAGFDLQQYGIREKQQLQSEDPQDFYVFEGYADDNFQRYKEIRLIAFTYGSEVEDWKLWWSEPTDEFVGDFWRQIDPEPLHIPGSWIDDDVW</sequence>
<dbReference type="OrthoDB" id="3200163at2759"/>
<evidence type="ECO:0000313" key="1">
    <source>
        <dbReference type="EMBL" id="KAF2967483.1"/>
    </source>
</evidence>
<dbReference type="EMBL" id="WUBL01000067">
    <property type="protein sequence ID" value="KAF2967483.1"/>
    <property type="molecule type" value="Genomic_DNA"/>
</dbReference>
<evidence type="ECO:0000313" key="2">
    <source>
        <dbReference type="Proteomes" id="UP000481858"/>
    </source>
</evidence>
<dbReference type="AlphaFoldDB" id="A0A7C8IQX3"/>
<evidence type="ECO:0008006" key="3">
    <source>
        <dbReference type="Google" id="ProtNLM"/>
    </source>
</evidence>
<keyword evidence="2" id="KW-1185">Reference proteome</keyword>
<accession>A0A7C8IQX3</accession>
<proteinExistence type="predicted"/>
<reference evidence="1 2" key="1">
    <citation type="submission" date="2019-12" db="EMBL/GenBank/DDBJ databases">
        <title>Draft genome sequence of the ascomycete Xylaria multiplex DSM 110363.</title>
        <authorList>
            <person name="Buettner E."/>
            <person name="Kellner H."/>
        </authorList>
    </citation>
    <scope>NUCLEOTIDE SEQUENCE [LARGE SCALE GENOMIC DNA]</scope>
    <source>
        <strain evidence="1 2">DSM 110363</strain>
    </source>
</reference>